<name>A0A8H3J3H6_9LECA</name>
<dbReference type="EMBL" id="CAJPDT010000126">
    <property type="protein sequence ID" value="CAF9940030.1"/>
    <property type="molecule type" value="Genomic_DNA"/>
</dbReference>
<sequence>MLWAGRNLPSYLGPTPTELVFLFILFVVNSVTLSALAILLVRNIWCLGGNVTTIEGWEIERHETLVRRARALGGYLDGPDGMRVKIRKQEFPYDIGIFQNMRQGMGSILLLWLWPFTTTPSNESGLEFETNGFEDSSLSWPPPDPDRMPRLGNQPSFEQPFVYGADMSTHQNNVDAFRRRQREDLKRYDAGATTSIRRRPFRERYEKTDDRDEPLTSKSGQFDDSGSGEEGWRDSEGDRLDDFGVDEDAEFYDEDDVPLAELLRRRNKTTQHNDGS</sequence>
<reference evidence="3" key="1">
    <citation type="submission" date="2021-03" db="EMBL/GenBank/DDBJ databases">
        <authorList>
            <person name="Tagirdzhanova G."/>
        </authorList>
    </citation>
    <scope>NUCLEOTIDE SEQUENCE</scope>
</reference>
<feature type="compositionally biased region" description="Acidic residues" evidence="1">
    <location>
        <begin position="243"/>
        <end position="258"/>
    </location>
</feature>
<keyword evidence="2" id="KW-1133">Transmembrane helix</keyword>
<evidence type="ECO:0000256" key="2">
    <source>
        <dbReference type="SAM" id="Phobius"/>
    </source>
</evidence>
<dbReference type="AlphaFoldDB" id="A0A8H3J3H6"/>
<dbReference type="GO" id="GO:0016740">
    <property type="term" value="F:transferase activity"/>
    <property type="evidence" value="ECO:0007669"/>
    <property type="project" value="UniProtKB-KW"/>
</dbReference>
<comment type="caution">
    <text evidence="3">The sequence shown here is derived from an EMBL/GenBank/DDBJ whole genome shotgun (WGS) entry which is preliminary data.</text>
</comment>
<feature type="region of interest" description="Disordered" evidence="1">
    <location>
        <begin position="127"/>
        <end position="155"/>
    </location>
</feature>
<keyword evidence="2" id="KW-0812">Transmembrane</keyword>
<keyword evidence="2" id="KW-0472">Membrane</keyword>
<feature type="region of interest" description="Disordered" evidence="1">
    <location>
        <begin position="188"/>
        <end position="276"/>
    </location>
</feature>
<feature type="transmembrane region" description="Helical" evidence="2">
    <location>
        <begin position="20"/>
        <end position="41"/>
    </location>
</feature>
<gene>
    <name evidence="3" type="primary">PFA4</name>
    <name evidence="3" type="ORF">IMSHALPRED_001727</name>
</gene>
<accession>A0A8H3J3H6</accession>
<dbReference type="Proteomes" id="UP000664534">
    <property type="component" value="Unassembled WGS sequence"/>
</dbReference>
<organism evidence="3 4">
    <name type="scientific">Imshaugia aleurites</name>
    <dbReference type="NCBI Taxonomy" id="172621"/>
    <lineage>
        <taxon>Eukaryota</taxon>
        <taxon>Fungi</taxon>
        <taxon>Dikarya</taxon>
        <taxon>Ascomycota</taxon>
        <taxon>Pezizomycotina</taxon>
        <taxon>Lecanoromycetes</taxon>
        <taxon>OSLEUM clade</taxon>
        <taxon>Lecanoromycetidae</taxon>
        <taxon>Lecanorales</taxon>
        <taxon>Lecanorineae</taxon>
        <taxon>Parmeliaceae</taxon>
        <taxon>Imshaugia</taxon>
    </lineage>
</organism>
<dbReference type="OrthoDB" id="331948at2759"/>
<proteinExistence type="predicted"/>
<keyword evidence="4" id="KW-1185">Reference proteome</keyword>
<evidence type="ECO:0000313" key="4">
    <source>
        <dbReference type="Proteomes" id="UP000664534"/>
    </source>
</evidence>
<evidence type="ECO:0000313" key="3">
    <source>
        <dbReference type="EMBL" id="CAF9940030.1"/>
    </source>
</evidence>
<evidence type="ECO:0000256" key="1">
    <source>
        <dbReference type="SAM" id="MobiDB-lite"/>
    </source>
</evidence>
<feature type="compositionally biased region" description="Basic and acidic residues" evidence="1">
    <location>
        <begin position="230"/>
        <end position="242"/>
    </location>
</feature>
<protein>
    <submittedName>
        <fullName evidence="3">Palmitoyltransferase</fullName>
    </submittedName>
</protein>
<feature type="compositionally biased region" description="Basic and acidic residues" evidence="1">
    <location>
        <begin position="202"/>
        <end position="215"/>
    </location>
</feature>